<evidence type="ECO:0000256" key="3">
    <source>
        <dbReference type="ARBA" id="ARBA00022692"/>
    </source>
</evidence>
<dbReference type="InterPro" id="IPR011701">
    <property type="entry name" value="MFS"/>
</dbReference>
<feature type="transmembrane region" description="Helical" evidence="6">
    <location>
        <begin position="285"/>
        <end position="303"/>
    </location>
</feature>
<reference evidence="9" key="1">
    <citation type="journal article" date="2019" name="Int. J. Syst. Evol. Microbiol.">
        <title>The Global Catalogue of Microorganisms (GCM) 10K type strain sequencing project: providing services to taxonomists for standard genome sequencing and annotation.</title>
        <authorList>
            <consortium name="The Broad Institute Genomics Platform"/>
            <consortium name="The Broad Institute Genome Sequencing Center for Infectious Disease"/>
            <person name="Wu L."/>
            <person name="Ma J."/>
        </authorList>
    </citation>
    <scope>NUCLEOTIDE SEQUENCE [LARGE SCALE GENOMIC DNA]</scope>
    <source>
        <strain evidence="9">JCM 16953</strain>
    </source>
</reference>
<dbReference type="CDD" id="cd06173">
    <property type="entry name" value="MFS_MefA_like"/>
    <property type="match status" value="1"/>
</dbReference>
<keyword evidence="3 6" id="KW-0812">Transmembrane</keyword>
<evidence type="ECO:0000256" key="6">
    <source>
        <dbReference type="SAM" id="Phobius"/>
    </source>
</evidence>
<feature type="transmembrane region" description="Helical" evidence="6">
    <location>
        <begin position="23"/>
        <end position="43"/>
    </location>
</feature>
<dbReference type="EMBL" id="BAABAH010000002">
    <property type="protein sequence ID" value="GAA3809681.1"/>
    <property type="molecule type" value="Genomic_DNA"/>
</dbReference>
<keyword evidence="2" id="KW-1003">Cell membrane</keyword>
<feature type="domain" description="Major facilitator superfamily (MFS) profile" evidence="7">
    <location>
        <begin position="1"/>
        <end position="399"/>
    </location>
</feature>
<evidence type="ECO:0000313" key="9">
    <source>
        <dbReference type="Proteomes" id="UP001501821"/>
    </source>
</evidence>
<feature type="transmembrane region" description="Helical" evidence="6">
    <location>
        <begin position="309"/>
        <end position="334"/>
    </location>
</feature>
<evidence type="ECO:0000256" key="1">
    <source>
        <dbReference type="ARBA" id="ARBA00004651"/>
    </source>
</evidence>
<keyword evidence="5 6" id="KW-0472">Membrane</keyword>
<evidence type="ECO:0000256" key="2">
    <source>
        <dbReference type="ARBA" id="ARBA00022475"/>
    </source>
</evidence>
<protein>
    <submittedName>
        <fullName evidence="8">MFS transporter</fullName>
    </submittedName>
</protein>
<dbReference type="InterPro" id="IPR036259">
    <property type="entry name" value="MFS_trans_sf"/>
</dbReference>
<feature type="transmembrane region" description="Helical" evidence="6">
    <location>
        <begin position="79"/>
        <end position="100"/>
    </location>
</feature>
<evidence type="ECO:0000313" key="8">
    <source>
        <dbReference type="EMBL" id="GAA3809681.1"/>
    </source>
</evidence>
<feature type="transmembrane region" description="Helical" evidence="6">
    <location>
        <begin position="215"/>
        <end position="236"/>
    </location>
</feature>
<accession>A0ABP7I5D7</accession>
<dbReference type="Gene3D" id="1.20.1250.20">
    <property type="entry name" value="MFS general substrate transporter like domains"/>
    <property type="match status" value="1"/>
</dbReference>
<feature type="transmembrane region" description="Helical" evidence="6">
    <location>
        <begin position="346"/>
        <end position="365"/>
    </location>
</feature>
<comment type="caution">
    <text evidence="8">The sequence shown here is derived from an EMBL/GenBank/DDBJ whole genome shotgun (WGS) entry which is preliminary data.</text>
</comment>
<dbReference type="PANTHER" id="PTHR23513">
    <property type="entry name" value="INTEGRAL MEMBRANE EFFLUX PROTEIN-RELATED"/>
    <property type="match status" value="1"/>
</dbReference>
<dbReference type="RefSeq" id="WP_344773001.1">
    <property type="nucleotide sequence ID" value="NZ_BAABAH010000002.1"/>
</dbReference>
<evidence type="ECO:0000259" key="7">
    <source>
        <dbReference type="PROSITE" id="PS50850"/>
    </source>
</evidence>
<feature type="transmembrane region" description="Helical" evidence="6">
    <location>
        <begin position="377"/>
        <end position="398"/>
    </location>
</feature>
<keyword evidence="9" id="KW-1185">Reference proteome</keyword>
<sequence>MTSKAGPSPLRDRRFRWYFASRAIDLLGNMMGGIALSFAVLTVSDSPEALGAVLAAHSIPMVLLLLVGGVLADRFGRTLVIQLSNVTAGTTALVIAILVITGNAQVWELIALEAVNGVAAAAGQPALAGLVPQLAPEGSLQQANALNGLLRNITLVFGPAIGGALVVGVGPGWAIAIDAGTYFVAAALLLPIKLPPPPARGAGDSIVRDLRTGWTFFRTTSWLWIIVLAFGVLNALSSGGFSTLGPPLAKSTEIGVDGWALIVSAGALGLVCTSLVLLRLPLRRPLLLGMLGCAVYSIQMIALGTTTELAVLMAAAFVAGAGIEIFGLGWDLAMQEHVPPDMLSRVYSYDMLGSFVAIPAGQLLFGPLGGSFGLQRMILLAGIAYAAVSLLTLLSGSVRGMTRAPVRSTTSAPAS</sequence>
<dbReference type="InterPro" id="IPR020846">
    <property type="entry name" value="MFS_dom"/>
</dbReference>
<proteinExistence type="predicted"/>
<dbReference type="PANTHER" id="PTHR23513:SF11">
    <property type="entry name" value="STAPHYLOFERRIN A TRANSPORTER"/>
    <property type="match status" value="1"/>
</dbReference>
<gene>
    <name evidence="8" type="ORF">GCM10022242_10490</name>
</gene>
<name>A0ABP7I5D7_9ACTN</name>
<comment type="subcellular location">
    <subcellularLocation>
        <location evidence="1">Cell membrane</location>
        <topology evidence="1">Multi-pass membrane protein</topology>
    </subcellularLocation>
</comment>
<dbReference type="PROSITE" id="PS50850">
    <property type="entry name" value="MFS"/>
    <property type="match status" value="1"/>
</dbReference>
<feature type="transmembrane region" description="Helical" evidence="6">
    <location>
        <begin position="256"/>
        <end position="278"/>
    </location>
</feature>
<feature type="transmembrane region" description="Helical" evidence="6">
    <location>
        <begin position="149"/>
        <end position="167"/>
    </location>
</feature>
<dbReference type="Proteomes" id="UP001501821">
    <property type="component" value="Unassembled WGS sequence"/>
</dbReference>
<dbReference type="Pfam" id="PF07690">
    <property type="entry name" value="MFS_1"/>
    <property type="match status" value="1"/>
</dbReference>
<keyword evidence="4 6" id="KW-1133">Transmembrane helix</keyword>
<evidence type="ECO:0000256" key="4">
    <source>
        <dbReference type="ARBA" id="ARBA00022989"/>
    </source>
</evidence>
<dbReference type="SUPFAM" id="SSF103473">
    <property type="entry name" value="MFS general substrate transporter"/>
    <property type="match status" value="1"/>
</dbReference>
<organism evidence="8 9">
    <name type="scientific">Nocardioides panacisoli</name>
    <dbReference type="NCBI Taxonomy" id="627624"/>
    <lineage>
        <taxon>Bacteria</taxon>
        <taxon>Bacillati</taxon>
        <taxon>Actinomycetota</taxon>
        <taxon>Actinomycetes</taxon>
        <taxon>Propionibacteriales</taxon>
        <taxon>Nocardioidaceae</taxon>
        <taxon>Nocardioides</taxon>
    </lineage>
</organism>
<evidence type="ECO:0000256" key="5">
    <source>
        <dbReference type="ARBA" id="ARBA00023136"/>
    </source>
</evidence>
<feature type="transmembrane region" description="Helical" evidence="6">
    <location>
        <begin position="49"/>
        <end position="72"/>
    </location>
</feature>